<dbReference type="AlphaFoldDB" id="A0A2U1MLJ3"/>
<organism evidence="1 2">
    <name type="scientific">Artemisia annua</name>
    <name type="common">Sweet wormwood</name>
    <dbReference type="NCBI Taxonomy" id="35608"/>
    <lineage>
        <taxon>Eukaryota</taxon>
        <taxon>Viridiplantae</taxon>
        <taxon>Streptophyta</taxon>
        <taxon>Embryophyta</taxon>
        <taxon>Tracheophyta</taxon>
        <taxon>Spermatophyta</taxon>
        <taxon>Magnoliopsida</taxon>
        <taxon>eudicotyledons</taxon>
        <taxon>Gunneridae</taxon>
        <taxon>Pentapetalae</taxon>
        <taxon>asterids</taxon>
        <taxon>campanulids</taxon>
        <taxon>Asterales</taxon>
        <taxon>Asteraceae</taxon>
        <taxon>Asteroideae</taxon>
        <taxon>Anthemideae</taxon>
        <taxon>Artemisiinae</taxon>
        <taxon>Artemisia</taxon>
    </lineage>
</organism>
<dbReference type="Gene3D" id="2.60.120.650">
    <property type="entry name" value="Cupin"/>
    <property type="match status" value="1"/>
</dbReference>
<dbReference type="STRING" id="35608.A0A2U1MLJ3"/>
<gene>
    <name evidence="1" type="ORF">CTI12_AA366870</name>
</gene>
<dbReference type="Proteomes" id="UP000245207">
    <property type="component" value="Unassembled WGS sequence"/>
</dbReference>
<dbReference type="EMBL" id="PKPP01004943">
    <property type="protein sequence ID" value="PWA62107.1"/>
    <property type="molecule type" value="Genomic_DNA"/>
</dbReference>
<dbReference type="OrthoDB" id="550575at2759"/>
<comment type="caution">
    <text evidence="1">The sequence shown here is derived from an EMBL/GenBank/DDBJ whole genome shotgun (WGS) entry which is preliminary data.</text>
</comment>
<accession>A0A2U1MLJ3</accession>
<keyword evidence="2" id="KW-1185">Reference proteome</keyword>
<reference evidence="1 2" key="1">
    <citation type="journal article" date="2018" name="Mol. Plant">
        <title>The genome of Artemisia annua provides insight into the evolution of Asteraceae family and artemisinin biosynthesis.</title>
        <authorList>
            <person name="Shen Q."/>
            <person name="Zhang L."/>
            <person name="Liao Z."/>
            <person name="Wang S."/>
            <person name="Yan T."/>
            <person name="Shi P."/>
            <person name="Liu M."/>
            <person name="Fu X."/>
            <person name="Pan Q."/>
            <person name="Wang Y."/>
            <person name="Lv Z."/>
            <person name="Lu X."/>
            <person name="Zhang F."/>
            <person name="Jiang W."/>
            <person name="Ma Y."/>
            <person name="Chen M."/>
            <person name="Hao X."/>
            <person name="Li L."/>
            <person name="Tang Y."/>
            <person name="Lv G."/>
            <person name="Zhou Y."/>
            <person name="Sun X."/>
            <person name="Brodelius P.E."/>
            <person name="Rose J.K.C."/>
            <person name="Tang K."/>
        </authorList>
    </citation>
    <scope>NUCLEOTIDE SEQUENCE [LARGE SCALE GENOMIC DNA]</scope>
    <source>
        <strain evidence="2">cv. Huhao1</strain>
        <tissue evidence="1">Leaf</tissue>
    </source>
</reference>
<evidence type="ECO:0000313" key="2">
    <source>
        <dbReference type="Proteomes" id="UP000245207"/>
    </source>
</evidence>
<sequence>MLDYVKVLACYISSWKSHPAGKPNEVWSLDMVLQDLQLATNELGFRKPLRKEEKTEKKKQRLATIGQCTHAYILVERKSDGLVCEEGMKVNEEGGAMWDIFKRQDVDTLEEYLSNHVVKLVWLQSLNLVICPKLNVLKIEPPIMALHELKGCGVLSQALVTGRVVKIGSQVGGKIKFMKGVYQPSVFPPNLAVYPPSPYPPQATTYLGQYVRNGDSFVQVIFRL</sequence>
<evidence type="ECO:0000313" key="1">
    <source>
        <dbReference type="EMBL" id="PWA62107.1"/>
    </source>
</evidence>
<name>A0A2U1MLJ3_ARTAN</name>
<proteinExistence type="predicted"/>
<protein>
    <submittedName>
        <fullName evidence="1">F-box domain, Leucine-rich repeat domain, L domain-like protein</fullName>
    </submittedName>
</protein>